<dbReference type="PROSITE" id="PS01124">
    <property type="entry name" value="HTH_ARAC_FAMILY_2"/>
    <property type="match status" value="1"/>
</dbReference>
<dbReference type="InterPro" id="IPR009057">
    <property type="entry name" value="Homeodomain-like_sf"/>
</dbReference>
<evidence type="ECO:0000313" key="6">
    <source>
        <dbReference type="Proteomes" id="UP000234456"/>
    </source>
</evidence>
<dbReference type="InterPro" id="IPR018060">
    <property type="entry name" value="HTH_AraC"/>
</dbReference>
<accession>A0A2N4TWQ8</accession>
<name>A0A2N4TWQ8_RALPI</name>
<dbReference type="PANTHER" id="PTHR43130:SF3">
    <property type="entry name" value="HTH-TYPE TRANSCRIPTIONAL REGULATOR RV1931C"/>
    <property type="match status" value="1"/>
</dbReference>
<dbReference type="PROSITE" id="PS00041">
    <property type="entry name" value="HTH_ARAC_FAMILY_1"/>
    <property type="match status" value="1"/>
</dbReference>
<evidence type="ECO:0000256" key="3">
    <source>
        <dbReference type="ARBA" id="ARBA00023163"/>
    </source>
</evidence>
<evidence type="ECO:0000259" key="4">
    <source>
        <dbReference type="PROSITE" id="PS01124"/>
    </source>
</evidence>
<dbReference type="OrthoDB" id="9177852at2"/>
<proteinExistence type="predicted"/>
<evidence type="ECO:0000313" key="5">
    <source>
        <dbReference type="EMBL" id="PLC44121.1"/>
    </source>
</evidence>
<dbReference type="AlphaFoldDB" id="A0A2N4TWQ8"/>
<gene>
    <name evidence="5" type="ORF">C0Q88_05320</name>
</gene>
<evidence type="ECO:0000256" key="2">
    <source>
        <dbReference type="ARBA" id="ARBA00023125"/>
    </source>
</evidence>
<feature type="domain" description="HTH araC/xylS-type" evidence="4">
    <location>
        <begin position="229"/>
        <end position="327"/>
    </location>
</feature>
<dbReference type="Pfam" id="PF01965">
    <property type="entry name" value="DJ-1_PfpI"/>
    <property type="match status" value="1"/>
</dbReference>
<dbReference type="SMART" id="SM00342">
    <property type="entry name" value="HTH_ARAC"/>
    <property type="match status" value="1"/>
</dbReference>
<dbReference type="InterPro" id="IPR052158">
    <property type="entry name" value="INH-QAR"/>
</dbReference>
<organism evidence="5 6">
    <name type="scientific">Ralstonia pickettii</name>
    <name type="common">Burkholderia pickettii</name>
    <dbReference type="NCBI Taxonomy" id="329"/>
    <lineage>
        <taxon>Bacteria</taxon>
        <taxon>Pseudomonadati</taxon>
        <taxon>Pseudomonadota</taxon>
        <taxon>Betaproteobacteria</taxon>
        <taxon>Burkholderiales</taxon>
        <taxon>Burkholderiaceae</taxon>
        <taxon>Ralstonia</taxon>
    </lineage>
</organism>
<keyword evidence="1" id="KW-0805">Transcription regulation</keyword>
<dbReference type="InterPro" id="IPR018062">
    <property type="entry name" value="HTH_AraC-typ_CS"/>
</dbReference>
<dbReference type="InterPro" id="IPR029062">
    <property type="entry name" value="Class_I_gatase-like"/>
</dbReference>
<dbReference type="CDD" id="cd03137">
    <property type="entry name" value="GATase1_AraC_1"/>
    <property type="match status" value="1"/>
</dbReference>
<dbReference type="SUPFAM" id="SSF46689">
    <property type="entry name" value="Homeodomain-like"/>
    <property type="match status" value="2"/>
</dbReference>
<dbReference type="Gene3D" id="1.10.10.60">
    <property type="entry name" value="Homeodomain-like"/>
    <property type="match status" value="1"/>
</dbReference>
<evidence type="ECO:0000256" key="1">
    <source>
        <dbReference type="ARBA" id="ARBA00023015"/>
    </source>
</evidence>
<comment type="caution">
    <text evidence="5">The sequence shown here is derived from an EMBL/GenBank/DDBJ whole genome shotgun (WGS) entry which is preliminary data.</text>
</comment>
<dbReference type="GO" id="GO:0003700">
    <property type="term" value="F:DNA-binding transcription factor activity"/>
    <property type="evidence" value="ECO:0007669"/>
    <property type="project" value="InterPro"/>
</dbReference>
<dbReference type="EMBL" id="PKQE01000001">
    <property type="protein sequence ID" value="PLC44121.1"/>
    <property type="molecule type" value="Genomic_DNA"/>
</dbReference>
<sequence length="342" mass="36728">MHAWTLKPRRIAVIAYDGVQALDVVGPMEVFAMANHHKPQHVAPYEIALASPAGGAVTCSSAGGLCLGDTVALADLPRDIDTVIVAGGSEEGLRKVIFETELIPWLKSRAPEVRRLASVCTGAFVLAAGGFLDGKRATTHWNSLALLKELRPQIDVESDVIFVAEPPLYTSAGITAGIDLCLALVEADCDAQTALAVSRQMVLFMRRPGGESQLSSALTMQAAAVPRLRNLATRIVEDPTGDLSGPALAARVDMSERTFSRAFRKEIGMTPAQFVESARIGRAKALLETSDWPLARVAERAGFGSVHALHRVFQKRLGITPGLYRERFSVRQARRTAAPIDG</sequence>
<dbReference type="Gene3D" id="3.40.50.880">
    <property type="match status" value="1"/>
</dbReference>
<reference evidence="5 6" key="1">
    <citation type="submission" date="2017-12" db="EMBL/GenBank/DDBJ databases">
        <title>Draft genome sequence of Ralstonia pickettii 52.</title>
        <authorList>
            <person name="Zheng B."/>
        </authorList>
    </citation>
    <scope>NUCLEOTIDE SEQUENCE [LARGE SCALE GENOMIC DNA]</scope>
    <source>
        <strain evidence="5 6">52</strain>
    </source>
</reference>
<dbReference type="PANTHER" id="PTHR43130">
    <property type="entry name" value="ARAC-FAMILY TRANSCRIPTIONAL REGULATOR"/>
    <property type="match status" value="1"/>
</dbReference>
<dbReference type="Proteomes" id="UP000234456">
    <property type="component" value="Unassembled WGS sequence"/>
</dbReference>
<dbReference type="Pfam" id="PF12833">
    <property type="entry name" value="HTH_18"/>
    <property type="match status" value="1"/>
</dbReference>
<keyword evidence="2" id="KW-0238">DNA-binding</keyword>
<dbReference type="InterPro" id="IPR002818">
    <property type="entry name" value="DJ-1/PfpI"/>
</dbReference>
<dbReference type="RefSeq" id="WP_102064621.1">
    <property type="nucleotide sequence ID" value="NZ_PKQE01000001.1"/>
</dbReference>
<dbReference type="SUPFAM" id="SSF52317">
    <property type="entry name" value="Class I glutamine amidotransferase-like"/>
    <property type="match status" value="1"/>
</dbReference>
<dbReference type="GO" id="GO:0043565">
    <property type="term" value="F:sequence-specific DNA binding"/>
    <property type="evidence" value="ECO:0007669"/>
    <property type="project" value="InterPro"/>
</dbReference>
<protein>
    <submittedName>
        <fullName evidence="5">AraC family transcriptional regulator</fullName>
    </submittedName>
</protein>
<keyword evidence="3" id="KW-0804">Transcription</keyword>